<feature type="DNA-binding region" description="H-T-H motif" evidence="4">
    <location>
        <begin position="64"/>
        <end position="83"/>
    </location>
</feature>
<protein>
    <submittedName>
        <fullName evidence="6">TetR family transcriptional regulator</fullName>
    </submittedName>
</protein>
<keyword evidence="1" id="KW-0805">Transcription regulation</keyword>
<feature type="domain" description="HTH tetR-type" evidence="5">
    <location>
        <begin position="41"/>
        <end position="101"/>
    </location>
</feature>
<evidence type="ECO:0000259" key="5">
    <source>
        <dbReference type="PROSITE" id="PS50977"/>
    </source>
</evidence>
<reference evidence="6 7" key="1">
    <citation type="submission" date="2018-03" db="EMBL/GenBank/DDBJ databases">
        <title>Genomic Encyclopedia of Archaeal and Bacterial Type Strains, Phase II (KMG-II): from individual species to whole genera.</title>
        <authorList>
            <person name="Goeker M."/>
        </authorList>
    </citation>
    <scope>NUCLEOTIDE SEQUENCE [LARGE SCALE GENOMIC DNA]</scope>
    <source>
        <strain evidence="6 7">DSM 100065</strain>
    </source>
</reference>
<name>A0A2T0ZXB1_9ACTN</name>
<dbReference type="PANTHER" id="PTHR30055:SF234">
    <property type="entry name" value="HTH-TYPE TRANSCRIPTIONAL REGULATOR BETI"/>
    <property type="match status" value="1"/>
</dbReference>
<dbReference type="EMBL" id="PVUE01000013">
    <property type="protein sequence ID" value="PRZ40877.1"/>
    <property type="molecule type" value="Genomic_DNA"/>
</dbReference>
<proteinExistence type="predicted"/>
<dbReference type="PANTHER" id="PTHR30055">
    <property type="entry name" value="HTH-TYPE TRANSCRIPTIONAL REGULATOR RUTR"/>
    <property type="match status" value="1"/>
</dbReference>
<dbReference type="InterPro" id="IPR023772">
    <property type="entry name" value="DNA-bd_HTH_TetR-type_CS"/>
</dbReference>
<dbReference type="GO" id="GO:0000976">
    <property type="term" value="F:transcription cis-regulatory region binding"/>
    <property type="evidence" value="ECO:0007669"/>
    <property type="project" value="TreeGrafter"/>
</dbReference>
<dbReference type="GO" id="GO:0003700">
    <property type="term" value="F:DNA-binding transcription factor activity"/>
    <property type="evidence" value="ECO:0007669"/>
    <property type="project" value="TreeGrafter"/>
</dbReference>
<accession>A0A2T0ZXB1</accession>
<keyword evidence="2 4" id="KW-0238">DNA-binding</keyword>
<dbReference type="Pfam" id="PF00440">
    <property type="entry name" value="TetR_N"/>
    <property type="match status" value="1"/>
</dbReference>
<dbReference type="InterPro" id="IPR036271">
    <property type="entry name" value="Tet_transcr_reg_TetR-rel_C_sf"/>
</dbReference>
<evidence type="ECO:0000313" key="7">
    <source>
        <dbReference type="Proteomes" id="UP000237752"/>
    </source>
</evidence>
<dbReference type="InterPro" id="IPR041490">
    <property type="entry name" value="KstR2_TetR_C"/>
</dbReference>
<dbReference type="InterPro" id="IPR050109">
    <property type="entry name" value="HTH-type_TetR-like_transc_reg"/>
</dbReference>
<evidence type="ECO:0000256" key="2">
    <source>
        <dbReference type="ARBA" id="ARBA00023125"/>
    </source>
</evidence>
<keyword evidence="3" id="KW-0804">Transcription</keyword>
<dbReference type="Gene3D" id="1.10.357.10">
    <property type="entry name" value="Tetracycline Repressor, domain 2"/>
    <property type="match status" value="1"/>
</dbReference>
<evidence type="ECO:0000313" key="6">
    <source>
        <dbReference type="EMBL" id="PRZ40877.1"/>
    </source>
</evidence>
<dbReference type="Proteomes" id="UP000237752">
    <property type="component" value="Unassembled WGS sequence"/>
</dbReference>
<keyword evidence="7" id="KW-1185">Reference proteome</keyword>
<dbReference type="AlphaFoldDB" id="A0A2T0ZXB1"/>
<evidence type="ECO:0000256" key="3">
    <source>
        <dbReference type="ARBA" id="ARBA00023163"/>
    </source>
</evidence>
<sequence length="221" mass="24155">MCHDPTFIGRSDDMKEPTARATVAYGRLPPATCSLERSDDRPNVGKILEAAIVVIARFGYHGTSIRDIAKAAEISPGTIYNHFESKHELLVAIISRGRASLLEATEQALFETPKHPAAQFRAIVGDHVRRHATYPLESLIGNSELWSLDRTSRRLVVSLRDGQQRMFERVVSDGISQGSFPIDGPIEAANHRAVSASCFGPRRIQGAGSRLGSTRPQGASR</sequence>
<gene>
    <name evidence="6" type="ORF">CLV47_11342</name>
</gene>
<organism evidence="6 7">
    <name type="scientific">Antricoccus suffuscus</name>
    <dbReference type="NCBI Taxonomy" id="1629062"/>
    <lineage>
        <taxon>Bacteria</taxon>
        <taxon>Bacillati</taxon>
        <taxon>Actinomycetota</taxon>
        <taxon>Actinomycetes</taxon>
        <taxon>Geodermatophilales</taxon>
        <taxon>Antricoccaceae</taxon>
        <taxon>Antricoccus</taxon>
    </lineage>
</organism>
<dbReference type="PROSITE" id="PS01081">
    <property type="entry name" value="HTH_TETR_1"/>
    <property type="match status" value="1"/>
</dbReference>
<dbReference type="InterPro" id="IPR001647">
    <property type="entry name" value="HTH_TetR"/>
</dbReference>
<dbReference type="PROSITE" id="PS50977">
    <property type="entry name" value="HTH_TETR_2"/>
    <property type="match status" value="1"/>
</dbReference>
<dbReference type="InterPro" id="IPR009057">
    <property type="entry name" value="Homeodomain-like_sf"/>
</dbReference>
<dbReference type="Pfam" id="PF17932">
    <property type="entry name" value="TetR_C_24"/>
    <property type="match status" value="1"/>
</dbReference>
<dbReference type="PRINTS" id="PR00455">
    <property type="entry name" value="HTHTETR"/>
</dbReference>
<evidence type="ECO:0000256" key="1">
    <source>
        <dbReference type="ARBA" id="ARBA00023015"/>
    </source>
</evidence>
<comment type="caution">
    <text evidence="6">The sequence shown here is derived from an EMBL/GenBank/DDBJ whole genome shotgun (WGS) entry which is preliminary data.</text>
</comment>
<dbReference type="SUPFAM" id="SSF48498">
    <property type="entry name" value="Tetracyclin repressor-like, C-terminal domain"/>
    <property type="match status" value="1"/>
</dbReference>
<dbReference type="SUPFAM" id="SSF46689">
    <property type="entry name" value="Homeodomain-like"/>
    <property type="match status" value="1"/>
</dbReference>
<evidence type="ECO:0000256" key="4">
    <source>
        <dbReference type="PROSITE-ProRule" id="PRU00335"/>
    </source>
</evidence>